<organism evidence="1">
    <name type="scientific">marine sediment metagenome</name>
    <dbReference type="NCBI Taxonomy" id="412755"/>
    <lineage>
        <taxon>unclassified sequences</taxon>
        <taxon>metagenomes</taxon>
        <taxon>ecological metagenomes</taxon>
    </lineage>
</organism>
<reference evidence="1" key="1">
    <citation type="journal article" date="2014" name="Front. Microbiol.">
        <title>High frequency of phylogenetically diverse reductive dehalogenase-homologous genes in deep subseafloor sedimentary metagenomes.</title>
        <authorList>
            <person name="Kawai M."/>
            <person name="Futagami T."/>
            <person name="Toyoda A."/>
            <person name="Takaki Y."/>
            <person name="Nishi S."/>
            <person name="Hori S."/>
            <person name="Arai W."/>
            <person name="Tsubouchi T."/>
            <person name="Morono Y."/>
            <person name="Uchiyama I."/>
            <person name="Ito T."/>
            <person name="Fujiyama A."/>
            <person name="Inagaki F."/>
            <person name="Takami H."/>
        </authorList>
    </citation>
    <scope>NUCLEOTIDE SEQUENCE</scope>
    <source>
        <strain evidence="1">Expedition CK06-06</strain>
    </source>
</reference>
<dbReference type="AlphaFoldDB" id="X1VF95"/>
<feature type="non-terminal residue" evidence="1">
    <location>
        <position position="180"/>
    </location>
</feature>
<name>X1VF95_9ZZZZ</name>
<proteinExistence type="predicted"/>
<sequence length="180" mass="20905">MMKKVSIFNEVLGPVMRGPSSSHTAASYFIGRLIRDLLDDEPEIVTIAFAEGGAVDEGWSVRRLNEERRKYSHPFLGKWTDEAVKKNMGAWHAVRFFRNQQVDEVFTREWELLKWDKIHTPFKCEFTRTIPAKEAEPPFICPNDIEWVITNPQQKGLPLGKRDAWFFFCSFCAEMIFSGI</sequence>
<comment type="caution">
    <text evidence="1">The sequence shown here is derived from an EMBL/GenBank/DDBJ whole genome shotgun (WGS) entry which is preliminary data.</text>
</comment>
<gene>
    <name evidence="1" type="ORF">S12H4_41300</name>
</gene>
<dbReference type="EMBL" id="BARW01025154">
    <property type="protein sequence ID" value="GAJ05485.1"/>
    <property type="molecule type" value="Genomic_DNA"/>
</dbReference>
<evidence type="ECO:0008006" key="2">
    <source>
        <dbReference type="Google" id="ProtNLM"/>
    </source>
</evidence>
<evidence type="ECO:0000313" key="1">
    <source>
        <dbReference type="EMBL" id="GAJ05485.1"/>
    </source>
</evidence>
<protein>
    <recommendedName>
        <fullName evidence="2">Serine dehydratase beta chain domain-containing protein</fullName>
    </recommendedName>
</protein>
<accession>X1VF95</accession>